<gene>
    <name evidence="1" type="ORF">HCDG_04709</name>
</gene>
<dbReference type="AlphaFoldDB" id="C6HFI6"/>
<dbReference type="HOGENOM" id="CLU_1061596_0_0_1"/>
<name>C6HFI6_AJECH</name>
<evidence type="ECO:0000313" key="1">
    <source>
        <dbReference type="EMBL" id="EER41063.1"/>
    </source>
</evidence>
<accession>C6HFI6</accession>
<evidence type="ECO:0000313" key="2">
    <source>
        <dbReference type="Proteomes" id="UP000002624"/>
    </source>
</evidence>
<dbReference type="EMBL" id="GG692424">
    <property type="protein sequence ID" value="EER41063.1"/>
    <property type="molecule type" value="Genomic_DNA"/>
</dbReference>
<reference evidence="2" key="1">
    <citation type="submission" date="2009-05" db="EMBL/GenBank/DDBJ databases">
        <title>The genome sequence of Ajellomyces capsulatus strain H143.</title>
        <authorList>
            <person name="Champion M."/>
            <person name="Cuomo C.A."/>
            <person name="Ma L.-J."/>
            <person name="Henn M.R."/>
            <person name="Sil A."/>
            <person name="Goldman B."/>
            <person name="Young S.K."/>
            <person name="Kodira C.D."/>
            <person name="Zeng Q."/>
            <person name="Koehrsen M."/>
            <person name="Alvarado L."/>
            <person name="Berlin A.M."/>
            <person name="Borenstein D."/>
            <person name="Chen Z."/>
            <person name="Engels R."/>
            <person name="Freedman E."/>
            <person name="Gellesch M."/>
            <person name="Goldberg J."/>
            <person name="Griggs A."/>
            <person name="Gujja S."/>
            <person name="Heiman D.I."/>
            <person name="Hepburn T.A."/>
            <person name="Howarth C."/>
            <person name="Jen D."/>
            <person name="Larson L."/>
            <person name="Lewis B."/>
            <person name="Mehta T."/>
            <person name="Park D."/>
            <person name="Pearson M."/>
            <person name="Roberts A."/>
            <person name="Saif S."/>
            <person name="Shea T.D."/>
            <person name="Shenoy N."/>
            <person name="Sisk P."/>
            <person name="Stolte C."/>
            <person name="Sykes S."/>
            <person name="Walk T."/>
            <person name="White J."/>
            <person name="Yandava C."/>
            <person name="Klein B."/>
            <person name="McEwen J.G."/>
            <person name="Puccia R."/>
            <person name="Goldman G.H."/>
            <person name="Felipe M.S."/>
            <person name="Nino-Vega G."/>
            <person name="San-Blas G."/>
            <person name="Taylor J.W."/>
            <person name="Mendoza L."/>
            <person name="Galagan J.E."/>
            <person name="Nusbaum C."/>
            <person name="Birren B.W."/>
        </authorList>
    </citation>
    <scope>NUCLEOTIDE SEQUENCE [LARGE SCALE GENOMIC DNA]</scope>
    <source>
        <strain evidence="2">H143</strain>
    </source>
</reference>
<sequence>MRSFQLEPTSQWCLSHASADRVVLQLSKGSLPWFVALQSRIMRAIHQTSEAGFKILSGLLHKLCGASVDPAVHPNVPHSSNQTNTSAGPSSLIVIVSHVHFPALQHICSGFLHLGGGKLGLQVLWSTRQFPFDDSLQLFGQILLPALAQCMSICYLLGCLVEAIFSPKGDKQQAPFASNWLPRPPRSSPTRFIRQDKMLNGRCGCRSSDLPPAGNFQQALMGRAGSLNQQHGLIFRLCAFTMIPSPLPSPDAIFYSFPVVLN</sequence>
<dbReference type="Proteomes" id="UP000002624">
    <property type="component" value="Unassembled WGS sequence"/>
</dbReference>
<protein>
    <submittedName>
        <fullName evidence="1">Uncharacterized protein</fullName>
    </submittedName>
</protein>
<organism evidence="1 2">
    <name type="scientific">Ajellomyces capsulatus (strain H143)</name>
    <name type="common">Darling's disease fungus</name>
    <name type="synonym">Histoplasma capsulatum</name>
    <dbReference type="NCBI Taxonomy" id="544712"/>
    <lineage>
        <taxon>Eukaryota</taxon>
        <taxon>Fungi</taxon>
        <taxon>Dikarya</taxon>
        <taxon>Ascomycota</taxon>
        <taxon>Pezizomycotina</taxon>
        <taxon>Eurotiomycetes</taxon>
        <taxon>Eurotiomycetidae</taxon>
        <taxon>Onygenales</taxon>
        <taxon>Ajellomycetaceae</taxon>
        <taxon>Histoplasma</taxon>
    </lineage>
</organism>
<dbReference type="VEuPathDB" id="FungiDB:HCDG_04709"/>
<proteinExistence type="predicted"/>